<proteinExistence type="predicted"/>
<evidence type="ECO:0000259" key="1">
    <source>
        <dbReference type="Pfam" id="PF14417"/>
    </source>
</evidence>
<feature type="domain" description="MEDS" evidence="1">
    <location>
        <begin position="7"/>
        <end position="150"/>
    </location>
</feature>
<keyword evidence="3" id="KW-1185">Reference proteome</keyword>
<dbReference type="STRING" id="84724.SAMN04488564_102115"/>
<dbReference type="Proteomes" id="UP000198583">
    <property type="component" value="Unassembled WGS sequence"/>
</dbReference>
<dbReference type="AlphaFoldDB" id="A0A1I6DAH5"/>
<dbReference type="Pfam" id="PF14417">
    <property type="entry name" value="MEDS"/>
    <property type="match status" value="1"/>
</dbReference>
<name>A0A1I6DAH5_9PSEU</name>
<organism evidence="2 3">
    <name type="scientific">Lentzea waywayandensis</name>
    <dbReference type="NCBI Taxonomy" id="84724"/>
    <lineage>
        <taxon>Bacteria</taxon>
        <taxon>Bacillati</taxon>
        <taxon>Actinomycetota</taxon>
        <taxon>Actinomycetes</taxon>
        <taxon>Pseudonocardiales</taxon>
        <taxon>Pseudonocardiaceae</taxon>
        <taxon>Lentzea</taxon>
    </lineage>
</organism>
<gene>
    <name evidence="2" type="ORF">SAMN04488564_102115</name>
</gene>
<sequence length="325" mass="35928">MRESFLHQGCIYGSDAEFLAMAVPFVQDGQRRGEPVLVATTRPNQELLREVIGRETEGVEYADDGHLGHRPPQHATAVHRYWSRHQDAGAVRVLAEPEWTGRSGREIEAFNRMEAALNIVLADTQIWMICPYDTRVVEAEVLEDVRRTHPECVVGSRAEPSSQFMAPEEFARSRSSPQAQGIAADLFRFEGELAAVRRYVLNTATALLRSDEDAVGMFGIAVGEAITYLARQGVDRAAVWVRPAAGRVVCTLHSDTPLDHVNPFVGYRLPGVIEQPGEGLWLTNQICEWLDVTSDASGCTIELAMPAEAADDLRRAENSRLSFGS</sequence>
<dbReference type="EMBL" id="FOYL01000002">
    <property type="protein sequence ID" value="SFR02453.1"/>
    <property type="molecule type" value="Genomic_DNA"/>
</dbReference>
<dbReference type="RefSeq" id="WP_093588710.1">
    <property type="nucleotide sequence ID" value="NZ_FOYL01000002.1"/>
</dbReference>
<dbReference type="OrthoDB" id="4088450at2"/>
<accession>A0A1I6DAH5</accession>
<reference evidence="3" key="1">
    <citation type="submission" date="2016-10" db="EMBL/GenBank/DDBJ databases">
        <authorList>
            <person name="Varghese N."/>
            <person name="Submissions S."/>
        </authorList>
    </citation>
    <scope>NUCLEOTIDE SEQUENCE [LARGE SCALE GENOMIC DNA]</scope>
    <source>
        <strain evidence="3">DSM 44232</strain>
    </source>
</reference>
<dbReference type="InterPro" id="IPR025847">
    <property type="entry name" value="MEDS_domain"/>
</dbReference>
<evidence type="ECO:0000313" key="3">
    <source>
        <dbReference type="Proteomes" id="UP000198583"/>
    </source>
</evidence>
<evidence type="ECO:0000313" key="2">
    <source>
        <dbReference type="EMBL" id="SFR02453.1"/>
    </source>
</evidence>
<dbReference type="NCBIfam" id="NF041045">
    <property type="entry name" value="RsbA_anti_sig"/>
    <property type="match status" value="1"/>
</dbReference>
<protein>
    <submittedName>
        <fullName evidence="2">MEDS: MEthanogen/methylotroph, DcmR Sensory domain</fullName>
    </submittedName>
</protein>
<dbReference type="InterPro" id="IPR047718">
    <property type="entry name" value="RsbA-like_anti_sig"/>
</dbReference>